<keyword evidence="6" id="KW-0812">Transmembrane</keyword>
<name>A0A835A492_9POAL</name>
<dbReference type="GO" id="GO:0007165">
    <property type="term" value="P:signal transduction"/>
    <property type="evidence" value="ECO:0007669"/>
    <property type="project" value="TreeGrafter"/>
</dbReference>
<dbReference type="InterPro" id="IPR000719">
    <property type="entry name" value="Prot_kinase_dom"/>
</dbReference>
<dbReference type="GO" id="GO:0005524">
    <property type="term" value="F:ATP binding"/>
    <property type="evidence" value="ECO:0007669"/>
    <property type="project" value="UniProtKB-KW"/>
</dbReference>
<evidence type="ECO:0000256" key="5">
    <source>
        <dbReference type="ARBA" id="ARBA00022840"/>
    </source>
</evidence>
<evidence type="ECO:0000256" key="2">
    <source>
        <dbReference type="ARBA" id="ARBA00022679"/>
    </source>
</evidence>
<dbReference type="SUPFAM" id="SSF56112">
    <property type="entry name" value="Protein kinase-like (PK-like)"/>
    <property type="match status" value="1"/>
</dbReference>
<accession>A0A835A492</accession>
<dbReference type="InterPro" id="IPR008271">
    <property type="entry name" value="Ser/Thr_kinase_AS"/>
</dbReference>
<dbReference type="PROSITE" id="PS00108">
    <property type="entry name" value="PROTEIN_KINASE_ST"/>
    <property type="match status" value="1"/>
</dbReference>
<dbReference type="EMBL" id="JACEFO010002840">
    <property type="protein sequence ID" value="KAF8647627.1"/>
    <property type="molecule type" value="Genomic_DNA"/>
</dbReference>
<reference evidence="8" key="1">
    <citation type="submission" date="2020-07" db="EMBL/GenBank/DDBJ databases">
        <title>Genome sequence and genetic diversity analysis of an under-domesticated orphan crop, white fonio (Digitaria exilis).</title>
        <authorList>
            <person name="Bennetzen J.L."/>
            <person name="Chen S."/>
            <person name="Ma X."/>
            <person name="Wang X."/>
            <person name="Yssel A.E.J."/>
            <person name="Chaluvadi S.R."/>
            <person name="Johnson M."/>
            <person name="Gangashetty P."/>
            <person name="Hamidou F."/>
            <person name="Sanogo M.D."/>
            <person name="Zwaenepoel A."/>
            <person name="Wallace J."/>
            <person name="Van De Peer Y."/>
            <person name="Van Deynze A."/>
        </authorList>
    </citation>
    <scope>NUCLEOTIDE SEQUENCE</scope>
    <source>
        <tissue evidence="8">Leaves</tissue>
    </source>
</reference>
<evidence type="ECO:0000256" key="4">
    <source>
        <dbReference type="ARBA" id="ARBA00022777"/>
    </source>
</evidence>
<dbReference type="OrthoDB" id="541276at2759"/>
<dbReference type="PROSITE" id="PS50011">
    <property type="entry name" value="PROTEIN_KINASE_DOM"/>
    <property type="match status" value="1"/>
</dbReference>
<keyword evidence="6" id="KW-1133">Transmembrane helix</keyword>
<dbReference type="PANTHER" id="PTHR43895">
    <property type="entry name" value="CALCIUM/CALMODULIN-DEPENDENT PROTEIN KINASE KINASE-RELATED"/>
    <property type="match status" value="1"/>
</dbReference>
<evidence type="ECO:0000256" key="3">
    <source>
        <dbReference type="ARBA" id="ARBA00022741"/>
    </source>
</evidence>
<dbReference type="SMART" id="SM00220">
    <property type="entry name" value="S_TKc"/>
    <property type="match status" value="1"/>
</dbReference>
<protein>
    <recommendedName>
        <fullName evidence="7">Protein kinase domain-containing protein</fullName>
    </recommendedName>
</protein>
<evidence type="ECO:0000259" key="7">
    <source>
        <dbReference type="PROSITE" id="PS50011"/>
    </source>
</evidence>
<dbReference type="Gene3D" id="1.10.510.10">
    <property type="entry name" value="Transferase(Phosphotransferase) domain 1"/>
    <property type="match status" value="1"/>
</dbReference>
<gene>
    <name evidence="8" type="ORF">HU200_065262</name>
</gene>
<feature type="transmembrane region" description="Helical" evidence="6">
    <location>
        <begin position="112"/>
        <end position="129"/>
    </location>
</feature>
<keyword evidence="6" id="KW-0472">Membrane</keyword>
<dbReference type="PANTHER" id="PTHR43895:SF4">
    <property type="entry name" value="CBL-INTERACTING PROTEIN KINASE 25"/>
    <property type="match status" value="1"/>
</dbReference>
<keyword evidence="4" id="KW-0418">Kinase</keyword>
<comment type="caution">
    <text evidence="8">The sequence shown here is derived from an EMBL/GenBank/DDBJ whole genome shotgun (WGS) entry which is preliminary data.</text>
</comment>
<evidence type="ECO:0000256" key="6">
    <source>
        <dbReference type="SAM" id="Phobius"/>
    </source>
</evidence>
<keyword evidence="5" id="KW-0067">ATP-binding</keyword>
<keyword evidence="2" id="KW-0808">Transferase</keyword>
<keyword evidence="3" id="KW-0547">Nucleotide-binding</keyword>
<dbReference type="GO" id="GO:0004674">
    <property type="term" value="F:protein serine/threonine kinase activity"/>
    <property type="evidence" value="ECO:0007669"/>
    <property type="project" value="UniProtKB-KW"/>
</dbReference>
<evidence type="ECO:0000313" key="9">
    <source>
        <dbReference type="Proteomes" id="UP000636709"/>
    </source>
</evidence>
<dbReference type="AlphaFoldDB" id="A0A835A492"/>
<keyword evidence="9" id="KW-1185">Reference proteome</keyword>
<proteinExistence type="predicted"/>
<keyword evidence="1" id="KW-0723">Serine/threonine-protein kinase</keyword>
<dbReference type="Proteomes" id="UP000636709">
    <property type="component" value="Unassembled WGS sequence"/>
</dbReference>
<dbReference type="Pfam" id="PF00069">
    <property type="entry name" value="Pkinase"/>
    <property type="match status" value="1"/>
</dbReference>
<evidence type="ECO:0000313" key="8">
    <source>
        <dbReference type="EMBL" id="KAF8647627.1"/>
    </source>
</evidence>
<sequence>MEFIAGGSLNSYIAGGNGGIPEASARRVFQQLVSVVDYCHSLGVYHRDFKPDNILVDAIGNTIKFTDFGLSALVTDTSSLLSLVSASSLLKTIYGTPMFIEPKVFLRRRYDGAMADIGACSIVLFMLAARRFPFNKRDDTILYHKIR</sequence>
<organism evidence="8 9">
    <name type="scientific">Digitaria exilis</name>
    <dbReference type="NCBI Taxonomy" id="1010633"/>
    <lineage>
        <taxon>Eukaryota</taxon>
        <taxon>Viridiplantae</taxon>
        <taxon>Streptophyta</taxon>
        <taxon>Embryophyta</taxon>
        <taxon>Tracheophyta</taxon>
        <taxon>Spermatophyta</taxon>
        <taxon>Magnoliopsida</taxon>
        <taxon>Liliopsida</taxon>
        <taxon>Poales</taxon>
        <taxon>Poaceae</taxon>
        <taxon>PACMAD clade</taxon>
        <taxon>Panicoideae</taxon>
        <taxon>Panicodae</taxon>
        <taxon>Paniceae</taxon>
        <taxon>Anthephorinae</taxon>
        <taxon>Digitaria</taxon>
    </lineage>
</organism>
<evidence type="ECO:0000256" key="1">
    <source>
        <dbReference type="ARBA" id="ARBA00022527"/>
    </source>
</evidence>
<dbReference type="InterPro" id="IPR011009">
    <property type="entry name" value="Kinase-like_dom_sf"/>
</dbReference>
<feature type="domain" description="Protein kinase" evidence="7">
    <location>
        <begin position="1"/>
        <end position="147"/>
    </location>
</feature>